<evidence type="ECO:0000259" key="1">
    <source>
        <dbReference type="Pfam" id="PF02538"/>
    </source>
</evidence>
<gene>
    <name evidence="2" type="ORF">CVLEPA_LOCUS19445</name>
</gene>
<protein>
    <recommendedName>
        <fullName evidence="1">Hydantoinase B/oxoprolinase domain-containing protein</fullName>
    </recommendedName>
</protein>
<dbReference type="PANTHER" id="PTHR11365">
    <property type="entry name" value="5-OXOPROLINASE RELATED"/>
    <property type="match status" value="1"/>
</dbReference>
<keyword evidence="3" id="KW-1185">Reference proteome</keyword>
<dbReference type="Proteomes" id="UP001642483">
    <property type="component" value="Unassembled WGS sequence"/>
</dbReference>
<comment type="caution">
    <text evidence="2">The sequence shown here is derived from an EMBL/GenBank/DDBJ whole genome shotgun (WGS) entry which is preliminary data.</text>
</comment>
<organism evidence="2 3">
    <name type="scientific">Clavelina lepadiformis</name>
    <name type="common">Light-bulb sea squirt</name>
    <name type="synonym">Ascidia lepadiformis</name>
    <dbReference type="NCBI Taxonomy" id="159417"/>
    <lineage>
        <taxon>Eukaryota</taxon>
        <taxon>Metazoa</taxon>
        <taxon>Chordata</taxon>
        <taxon>Tunicata</taxon>
        <taxon>Ascidiacea</taxon>
        <taxon>Aplousobranchia</taxon>
        <taxon>Clavelinidae</taxon>
        <taxon>Clavelina</taxon>
    </lineage>
</organism>
<dbReference type="Pfam" id="PF02538">
    <property type="entry name" value="Hydantoinase_B"/>
    <property type="match status" value="2"/>
</dbReference>
<evidence type="ECO:0000313" key="2">
    <source>
        <dbReference type="EMBL" id="CAK8687372.1"/>
    </source>
</evidence>
<accession>A0ABP0G803</accession>
<sequence length="277" mass="30283">MEVISTLASISWRTCQVIHGPAIIIDKNGTILVEPDCKAEMTKKGDVTIMIGKGKSKHIGKELDAIQLSIFSHRFMSIAEQMGRILQRTAISTNIKERLDFSCALFGPDGRLVSKAPHIPGHLGAMLDGVQFQMWAIEINEGDCIVSNHPCAGGVHLPVYSREFTSCSRTHNLHGNLADLRALVAANQKSSATFDFEGTSPVVINKLNAPRAISKSAIIYSLRCMVGYDIPLNQGCLAPIHLQIPKWSILDPDYQISRYPVVLKNLHAASPLAETGF</sequence>
<evidence type="ECO:0000313" key="3">
    <source>
        <dbReference type="Proteomes" id="UP001642483"/>
    </source>
</evidence>
<dbReference type="InterPro" id="IPR003692">
    <property type="entry name" value="Hydantoinase_B"/>
</dbReference>
<dbReference type="EMBL" id="CAWYQH010000104">
    <property type="protein sequence ID" value="CAK8687372.1"/>
    <property type="molecule type" value="Genomic_DNA"/>
</dbReference>
<proteinExistence type="predicted"/>
<dbReference type="InterPro" id="IPR045079">
    <property type="entry name" value="Oxoprolinase-like"/>
</dbReference>
<feature type="domain" description="Hydantoinase B/oxoprolinase" evidence="1">
    <location>
        <begin position="181"/>
        <end position="255"/>
    </location>
</feature>
<dbReference type="PANTHER" id="PTHR11365:SF2">
    <property type="entry name" value="5-OXOPROLINASE"/>
    <property type="match status" value="1"/>
</dbReference>
<name>A0ABP0G803_CLALP</name>
<reference evidence="2 3" key="1">
    <citation type="submission" date="2024-02" db="EMBL/GenBank/DDBJ databases">
        <authorList>
            <person name="Daric V."/>
            <person name="Darras S."/>
        </authorList>
    </citation>
    <scope>NUCLEOTIDE SEQUENCE [LARGE SCALE GENOMIC DNA]</scope>
</reference>
<feature type="domain" description="Hydantoinase B/oxoprolinase" evidence="1">
    <location>
        <begin position="64"/>
        <end position="158"/>
    </location>
</feature>